<evidence type="ECO:0000313" key="1">
    <source>
        <dbReference type="EMBL" id="KAF2647833.1"/>
    </source>
</evidence>
<dbReference type="AlphaFoldDB" id="A0A6A6SMJ9"/>
<dbReference type="EMBL" id="MU004579">
    <property type="protein sequence ID" value="KAF2647833.1"/>
    <property type="molecule type" value="Genomic_DNA"/>
</dbReference>
<feature type="non-terminal residue" evidence="1">
    <location>
        <position position="1"/>
    </location>
</feature>
<protein>
    <submittedName>
        <fullName evidence="1">Uncharacterized protein</fullName>
    </submittedName>
</protein>
<dbReference type="OrthoDB" id="2951834at2759"/>
<accession>A0A6A6SMJ9</accession>
<evidence type="ECO:0000313" key="2">
    <source>
        <dbReference type="Proteomes" id="UP000799324"/>
    </source>
</evidence>
<name>A0A6A6SMJ9_9PLEO</name>
<keyword evidence="2" id="KW-1185">Reference proteome</keyword>
<feature type="non-terminal residue" evidence="1">
    <location>
        <position position="276"/>
    </location>
</feature>
<proteinExistence type="predicted"/>
<dbReference type="Proteomes" id="UP000799324">
    <property type="component" value="Unassembled WGS sequence"/>
</dbReference>
<organism evidence="1 2">
    <name type="scientific">Lophiostoma macrostomum CBS 122681</name>
    <dbReference type="NCBI Taxonomy" id="1314788"/>
    <lineage>
        <taxon>Eukaryota</taxon>
        <taxon>Fungi</taxon>
        <taxon>Dikarya</taxon>
        <taxon>Ascomycota</taxon>
        <taxon>Pezizomycotina</taxon>
        <taxon>Dothideomycetes</taxon>
        <taxon>Pleosporomycetidae</taxon>
        <taxon>Pleosporales</taxon>
        <taxon>Lophiostomataceae</taxon>
        <taxon>Lophiostoma</taxon>
    </lineage>
</organism>
<gene>
    <name evidence="1" type="ORF">K491DRAFT_550700</name>
</gene>
<sequence length="276" mass="31342">PFNFLGLPLAIRKKVYSLVLTIPALISVRQNRTRTYNESNAYLFADSRYLLPGIAFALAQLVVSGTKFHYSRYSYTNAALLRVSQKIHREAKEIMYAGNDFDIANLNRETSPPADFSIPLFPRGYARFLRKMTVRAKSVYGFQYLIKDAGHEELRNHYRGLDTLTLILEVDSIHRGYGRKLSRGEGGDEKWVAYVKRVHNVLQMELFGCPGIFKSIPLWINMKVLVTGDHYVEAGVEGDVDAMDVDDEVEDGDEIKEQHLKAAVAEAFELFKKGGR</sequence>
<reference evidence="1" key="1">
    <citation type="journal article" date="2020" name="Stud. Mycol.">
        <title>101 Dothideomycetes genomes: a test case for predicting lifestyles and emergence of pathogens.</title>
        <authorList>
            <person name="Haridas S."/>
            <person name="Albert R."/>
            <person name="Binder M."/>
            <person name="Bloem J."/>
            <person name="Labutti K."/>
            <person name="Salamov A."/>
            <person name="Andreopoulos B."/>
            <person name="Baker S."/>
            <person name="Barry K."/>
            <person name="Bills G."/>
            <person name="Bluhm B."/>
            <person name="Cannon C."/>
            <person name="Castanera R."/>
            <person name="Culley D."/>
            <person name="Daum C."/>
            <person name="Ezra D."/>
            <person name="Gonzalez J."/>
            <person name="Henrissat B."/>
            <person name="Kuo A."/>
            <person name="Liang C."/>
            <person name="Lipzen A."/>
            <person name="Lutzoni F."/>
            <person name="Magnuson J."/>
            <person name="Mondo S."/>
            <person name="Nolan M."/>
            <person name="Ohm R."/>
            <person name="Pangilinan J."/>
            <person name="Park H.-J."/>
            <person name="Ramirez L."/>
            <person name="Alfaro M."/>
            <person name="Sun H."/>
            <person name="Tritt A."/>
            <person name="Yoshinaga Y."/>
            <person name="Zwiers L.-H."/>
            <person name="Turgeon B."/>
            <person name="Goodwin S."/>
            <person name="Spatafora J."/>
            <person name="Crous P."/>
            <person name="Grigoriev I."/>
        </authorList>
    </citation>
    <scope>NUCLEOTIDE SEQUENCE</scope>
    <source>
        <strain evidence="1">CBS 122681</strain>
    </source>
</reference>